<dbReference type="EMBL" id="MOXD01000035">
    <property type="protein sequence ID" value="OMQ17879.1"/>
    <property type="molecule type" value="Genomic_DNA"/>
</dbReference>
<reference evidence="1 2" key="1">
    <citation type="submission" date="2016-11" db="EMBL/GenBank/DDBJ databases">
        <title>Rahnella oryzae sp. nov., isolated from rice root.</title>
        <authorList>
            <person name="Zhang X.-X."/>
            <person name="Zhang J."/>
        </authorList>
    </citation>
    <scope>NUCLEOTIDE SEQUENCE [LARGE SCALE GENOMIC DNA]</scope>
    <source>
        <strain evidence="1 2">J11-6</strain>
    </source>
</reference>
<dbReference type="Proteomes" id="UP000216021">
    <property type="component" value="Unassembled WGS sequence"/>
</dbReference>
<evidence type="ECO:0000313" key="1">
    <source>
        <dbReference type="EMBL" id="OMQ17879.1"/>
    </source>
</evidence>
<organism evidence="1 2">
    <name type="scientific">Serratia oryzae</name>
    <dbReference type="NCBI Taxonomy" id="2034155"/>
    <lineage>
        <taxon>Bacteria</taxon>
        <taxon>Pseudomonadati</taxon>
        <taxon>Pseudomonadota</taxon>
        <taxon>Gammaproteobacteria</taxon>
        <taxon>Enterobacterales</taxon>
        <taxon>Yersiniaceae</taxon>
        <taxon>Serratia</taxon>
    </lineage>
</organism>
<comment type="caution">
    <text evidence="1">The sequence shown here is derived from an EMBL/GenBank/DDBJ whole genome shotgun (WGS) entry which is preliminary data.</text>
</comment>
<gene>
    <name evidence="1" type="ORF">BMI79_22055</name>
</gene>
<accession>A0A1S8CD42</accession>
<dbReference type="AlphaFoldDB" id="A0A1S8CD42"/>
<name>A0A1S8CD42_9GAMM</name>
<evidence type="ECO:0000313" key="2">
    <source>
        <dbReference type="Proteomes" id="UP000216021"/>
    </source>
</evidence>
<keyword evidence="2" id="KW-1185">Reference proteome</keyword>
<proteinExistence type="predicted"/>
<sequence>MSDAFSLVQLDAYGIKRTRQAIIDPCPRLLALRVLLRLPDTAIQPSGDVEQYAALSNSVKSLASVVCTIQSATEHQPGCFTLLIA</sequence>
<protein>
    <submittedName>
        <fullName evidence="1">Uncharacterized protein</fullName>
    </submittedName>
</protein>